<dbReference type="InterPro" id="IPR038770">
    <property type="entry name" value="Na+/solute_symporter_sf"/>
</dbReference>
<evidence type="ECO:0000256" key="3">
    <source>
        <dbReference type="ARBA" id="ARBA00022448"/>
    </source>
</evidence>
<feature type="transmembrane region" description="Helical" evidence="12">
    <location>
        <begin position="88"/>
        <end position="112"/>
    </location>
</feature>
<dbReference type="PANTHER" id="PTHR46157:SF4">
    <property type="entry name" value="K(+) EFFLUX ANTIPORTER 3, CHLOROPLASTIC"/>
    <property type="match status" value="1"/>
</dbReference>
<organism evidence="14 15">
    <name type="scientific">Maribellus comscasis</name>
    <dbReference type="NCBI Taxonomy" id="2681766"/>
    <lineage>
        <taxon>Bacteria</taxon>
        <taxon>Pseudomonadati</taxon>
        <taxon>Bacteroidota</taxon>
        <taxon>Bacteroidia</taxon>
        <taxon>Marinilabiliales</taxon>
        <taxon>Prolixibacteraceae</taxon>
        <taxon>Maribellus</taxon>
    </lineage>
</organism>
<dbReference type="PRINTS" id="PR00335">
    <property type="entry name" value="KUPTAKETRKA"/>
</dbReference>
<evidence type="ECO:0000256" key="6">
    <source>
        <dbReference type="ARBA" id="ARBA00022538"/>
    </source>
</evidence>
<dbReference type="PANTHER" id="PTHR46157">
    <property type="entry name" value="K(+) EFFLUX ANTIPORTER 3, CHLOROPLASTIC"/>
    <property type="match status" value="1"/>
</dbReference>
<evidence type="ECO:0000256" key="11">
    <source>
        <dbReference type="ARBA" id="ARBA00023136"/>
    </source>
</evidence>
<dbReference type="Pfam" id="PF02254">
    <property type="entry name" value="TrkA_N"/>
    <property type="match status" value="1"/>
</dbReference>
<feature type="transmembrane region" description="Helical" evidence="12">
    <location>
        <begin position="311"/>
        <end position="329"/>
    </location>
</feature>
<dbReference type="NCBIfam" id="TIGR00932">
    <property type="entry name" value="2a37"/>
    <property type="match status" value="1"/>
</dbReference>
<feature type="domain" description="RCK N-terminal" evidence="13">
    <location>
        <begin position="416"/>
        <end position="535"/>
    </location>
</feature>
<evidence type="ECO:0000256" key="2">
    <source>
        <dbReference type="ARBA" id="ARBA00005551"/>
    </source>
</evidence>
<feature type="transmembrane region" description="Helical" evidence="12">
    <location>
        <begin position="118"/>
        <end position="137"/>
    </location>
</feature>
<feature type="transmembrane region" description="Helical" evidence="12">
    <location>
        <begin position="196"/>
        <end position="218"/>
    </location>
</feature>
<dbReference type="GO" id="GO:0012505">
    <property type="term" value="C:endomembrane system"/>
    <property type="evidence" value="ECO:0007669"/>
    <property type="project" value="UniProtKB-SubCell"/>
</dbReference>
<keyword evidence="10" id="KW-0406">Ion transport</keyword>
<dbReference type="Pfam" id="PF00999">
    <property type="entry name" value="Na_H_Exchanger"/>
    <property type="match status" value="1"/>
</dbReference>
<evidence type="ECO:0000313" key="15">
    <source>
        <dbReference type="Proteomes" id="UP000428260"/>
    </source>
</evidence>
<feature type="transmembrane region" description="Helical" evidence="12">
    <location>
        <begin position="341"/>
        <end position="362"/>
    </location>
</feature>
<dbReference type="InterPro" id="IPR004771">
    <property type="entry name" value="K/H_exchanger"/>
</dbReference>
<keyword evidence="15" id="KW-1185">Reference proteome</keyword>
<feature type="transmembrane region" description="Helical" evidence="12">
    <location>
        <begin position="6"/>
        <end position="25"/>
    </location>
</feature>
<feature type="transmembrane region" description="Helical" evidence="12">
    <location>
        <begin position="285"/>
        <end position="305"/>
    </location>
</feature>
<dbReference type="Proteomes" id="UP000428260">
    <property type="component" value="Chromosome"/>
</dbReference>
<feature type="transmembrane region" description="Helical" evidence="12">
    <location>
        <begin position="32"/>
        <end position="51"/>
    </location>
</feature>
<dbReference type="GO" id="GO:1902600">
    <property type="term" value="P:proton transmembrane transport"/>
    <property type="evidence" value="ECO:0007669"/>
    <property type="project" value="InterPro"/>
</dbReference>
<protein>
    <submittedName>
        <fullName evidence="14">Potassium transporter</fullName>
    </submittedName>
</protein>
<feature type="transmembrane region" description="Helical" evidence="12">
    <location>
        <begin position="57"/>
        <end position="76"/>
    </location>
</feature>
<sequence>MHNQDFFFQALIYLGAAVISVPIAKKMGLGSVLGYLLAGVIIGPFILGLVGNEADEVMHFAEFGVVLMLFVIGLELQPSLLWKMRKSIFGLGGLQVLITSVVIAAVAVLFGFRLNNAIAIGLILALSSTAIVIQTLTEKGLLRNVAGKSAFSVLLFQDMAVIPVLALLPILATWGSSINLAQSDLDKVTGVSSMPGWAQLLLITGVIAAIIFIGRFIARHVFRLVAETGLHEIFTALGLLLVIGIALAMDAIGLSPALGTFIAGVVLAENEYRHELESTIEPFKGLLLGLFFISVGASINFNLFVEQPFKILAYVLLLILLKFIVLFILGRIFKLRKGYDFLFAFLLAQSSEFSFVLISFSIQNQLFETQTAGILLLVVTLSMTISPLLLIFNDKAVRPILSRRENKQDFDEFDEINPVIIAGFGRFGLALGRFLLANKIQVTIIDSNPANVEILRKYGFKLFYGDVTRPQVLEKAGIEKAKMLILSMAEHEDALKIAKHVRKNYPRLRILARAKDIFHVFEFYKLHVRITQREMFNSATELGVKALVQLGFTRYEAYRAGRIFKHHEEQVLEELYSTWKEDEKEFIRETQRFSKQLSETLLTERNYTIHESDDAWDVDSARKESIESSSSKE</sequence>
<keyword evidence="11 12" id="KW-0472">Membrane</keyword>
<dbReference type="InterPro" id="IPR003148">
    <property type="entry name" value="RCK_N"/>
</dbReference>
<dbReference type="GO" id="GO:0015079">
    <property type="term" value="F:potassium ion transmembrane transporter activity"/>
    <property type="evidence" value="ECO:0007669"/>
    <property type="project" value="InterPro"/>
</dbReference>
<dbReference type="InterPro" id="IPR006153">
    <property type="entry name" value="Cation/H_exchanger_TM"/>
</dbReference>
<reference evidence="14 15" key="1">
    <citation type="submission" date="2019-11" db="EMBL/GenBank/DDBJ databases">
        <authorList>
            <person name="Zheng R.K."/>
            <person name="Sun C.M."/>
        </authorList>
    </citation>
    <scope>NUCLEOTIDE SEQUENCE [LARGE SCALE GENOMIC DNA]</scope>
    <source>
        <strain evidence="14 15">WC007</strain>
    </source>
</reference>
<dbReference type="RefSeq" id="WP_158863482.1">
    <property type="nucleotide sequence ID" value="NZ_CP046401.1"/>
</dbReference>
<evidence type="ECO:0000313" key="14">
    <source>
        <dbReference type="EMBL" id="QGY42894.1"/>
    </source>
</evidence>
<proteinExistence type="inferred from homology"/>
<dbReference type="EMBL" id="CP046401">
    <property type="protein sequence ID" value="QGY42894.1"/>
    <property type="molecule type" value="Genomic_DNA"/>
</dbReference>
<keyword evidence="6" id="KW-0633">Potassium transport</keyword>
<evidence type="ECO:0000256" key="7">
    <source>
        <dbReference type="ARBA" id="ARBA00022692"/>
    </source>
</evidence>
<keyword evidence="5" id="KW-1003">Cell membrane</keyword>
<keyword evidence="8" id="KW-0630">Potassium</keyword>
<dbReference type="Gene3D" id="1.20.1530.20">
    <property type="match status" value="1"/>
</dbReference>
<dbReference type="Gene3D" id="3.40.50.720">
    <property type="entry name" value="NAD(P)-binding Rossmann-like Domain"/>
    <property type="match status" value="1"/>
</dbReference>
<gene>
    <name evidence="14" type="ORF">GM418_04255</name>
</gene>
<dbReference type="AlphaFoldDB" id="A0A6I6JYY9"/>
<evidence type="ECO:0000256" key="12">
    <source>
        <dbReference type="SAM" id="Phobius"/>
    </source>
</evidence>
<evidence type="ECO:0000256" key="8">
    <source>
        <dbReference type="ARBA" id="ARBA00022958"/>
    </source>
</evidence>
<feature type="transmembrane region" description="Helical" evidence="12">
    <location>
        <begin position="374"/>
        <end position="393"/>
    </location>
</feature>
<evidence type="ECO:0000259" key="13">
    <source>
        <dbReference type="PROSITE" id="PS51201"/>
    </source>
</evidence>
<feature type="transmembrane region" description="Helical" evidence="12">
    <location>
        <begin position="230"/>
        <end position="248"/>
    </location>
</feature>
<dbReference type="PROSITE" id="PS51201">
    <property type="entry name" value="RCK_N"/>
    <property type="match status" value="1"/>
</dbReference>
<dbReference type="GO" id="GO:0005886">
    <property type="term" value="C:plasma membrane"/>
    <property type="evidence" value="ECO:0007669"/>
    <property type="project" value="InterPro"/>
</dbReference>
<keyword evidence="9 12" id="KW-1133">Transmembrane helix</keyword>
<evidence type="ECO:0000256" key="9">
    <source>
        <dbReference type="ARBA" id="ARBA00022989"/>
    </source>
</evidence>
<dbReference type="KEGG" id="mcos:GM418_04255"/>
<name>A0A6I6JYY9_9BACT</name>
<dbReference type="InterPro" id="IPR006036">
    <property type="entry name" value="K_uptake_TrkA"/>
</dbReference>
<keyword evidence="3" id="KW-0813">Transport</keyword>
<evidence type="ECO:0000256" key="1">
    <source>
        <dbReference type="ARBA" id="ARBA00004127"/>
    </source>
</evidence>
<accession>A0A6I6JYY9</accession>
<keyword evidence="4" id="KW-0050">Antiport</keyword>
<evidence type="ECO:0000256" key="10">
    <source>
        <dbReference type="ARBA" id="ARBA00023065"/>
    </source>
</evidence>
<evidence type="ECO:0000256" key="5">
    <source>
        <dbReference type="ARBA" id="ARBA00022475"/>
    </source>
</evidence>
<comment type="similarity">
    <text evidence="2">Belongs to the monovalent cation:proton antiporter 2 (CPA2) transporter (TC 2.A.37) family.</text>
</comment>
<feature type="transmembrane region" description="Helical" evidence="12">
    <location>
        <begin position="149"/>
        <end position="176"/>
    </location>
</feature>
<evidence type="ECO:0000256" key="4">
    <source>
        <dbReference type="ARBA" id="ARBA00022449"/>
    </source>
</evidence>
<dbReference type="FunFam" id="3.40.50.720:FF:000036">
    <property type="entry name" value="Glutathione-regulated potassium-efflux system protein KefB"/>
    <property type="match status" value="1"/>
</dbReference>
<dbReference type="SUPFAM" id="SSF51735">
    <property type="entry name" value="NAD(P)-binding Rossmann-fold domains"/>
    <property type="match status" value="1"/>
</dbReference>
<dbReference type="GO" id="GO:0015297">
    <property type="term" value="F:antiporter activity"/>
    <property type="evidence" value="ECO:0007669"/>
    <property type="project" value="UniProtKB-KW"/>
</dbReference>
<keyword evidence="7 12" id="KW-0812">Transmembrane</keyword>
<dbReference type="InterPro" id="IPR036291">
    <property type="entry name" value="NAD(P)-bd_dom_sf"/>
</dbReference>
<comment type="subcellular location">
    <subcellularLocation>
        <location evidence="1">Endomembrane system</location>
        <topology evidence="1">Multi-pass membrane protein</topology>
    </subcellularLocation>
</comment>